<dbReference type="PIRSF" id="PIRSF002341">
    <property type="entry name" value="Dystrophin/utrophin"/>
    <property type="match status" value="1"/>
</dbReference>
<feature type="compositionally biased region" description="Acidic residues" evidence="5">
    <location>
        <begin position="1791"/>
        <end position="1805"/>
    </location>
</feature>
<dbReference type="Pfam" id="PF00435">
    <property type="entry name" value="Spectrin"/>
    <property type="match status" value="6"/>
</dbReference>
<dbReference type="EMBL" id="JBHFQA010000019">
    <property type="protein sequence ID" value="KAL2082234.1"/>
    <property type="molecule type" value="Genomic_DNA"/>
</dbReference>
<keyword evidence="4" id="KW-0175">Coiled coil</keyword>
<feature type="region of interest" description="Disordered" evidence="5">
    <location>
        <begin position="1969"/>
        <end position="1989"/>
    </location>
</feature>
<gene>
    <name evidence="7" type="ORF">ACEWY4_022052</name>
</gene>
<evidence type="ECO:0000259" key="6">
    <source>
        <dbReference type="PROSITE" id="PS50021"/>
    </source>
</evidence>
<dbReference type="GO" id="GO:0045211">
    <property type="term" value="C:postsynaptic membrane"/>
    <property type="evidence" value="ECO:0007669"/>
    <property type="project" value="UniProtKB-UniRule"/>
</dbReference>
<dbReference type="SMART" id="SM00033">
    <property type="entry name" value="CH"/>
    <property type="match status" value="2"/>
</dbReference>
<keyword evidence="3" id="KW-0628">Postsynaptic cell membrane</keyword>
<name>A0ABD1J4X8_9TELE</name>
<evidence type="ECO:0000256" key="1">
    <source>
        <dbReference type="ARBA" id="ARBA00022737"/>
    </source>
</evidence>
<dbReference type="Proteomes" id="UP001591681">
    <property type="component" value="Unassembled WGS sequence"/>
</dbReference>
<feature type="domain" description="Calponin-homology (CH)" evidence="6">
    <location>
        <begin position="13"/>
        <end position="117"/>
    </location>
</feature>
<dbReference type="FunFam" id="1.20.58.60:FF:000075">
    <property type="entry name" value="utrophin isoform X1"/>
    <property type="match status" value="1"/>
</dbReference>
<keyword evidence="1" id="KW-0677">Repeat</keyword>
<comment type="caution">
    <text evidence="7">The sequence shown here is derived from an EMBL/GenBank/DDBJ whole genome shotgun (WGS) entry which is preliminary data.</text>
</comment>
<keyword evidence="3" id="KW-0770">Synapse</keyword>
<dbReference type="Gene3D" id="1.20.58.60">
    <property type="match status" value="9"/>
</dbReference>
<feature type="region of interest" description="Disordered" evidence="5">
    <location>
        <begin position="2407"/>
        <end position="2442"/>
    </location>
</feature>
<feature type="region of interest" description="Disordered" evidence="5">
    <location>
        <begin position="1776"/>
        <end position="1833"/>
    </location>
</feature>
<dbReference type="PANTHER" id="PTHR11915">
    <property type="entry name" value="SPECTRIN/FILAMIN RELATED CYTOSKELETAL PROTEIN"/>
    <property type="match status" value="1"/>
</dbReference>
<keyword evidence="8" id="KW-1185">Reference proteome</keyword>
<keyword evidence="3" id="KW-0206">Cytoskeleton</keyword>
<dbReference type="InterPro" id="IPR002017">
    <property type="entry name" value="Spectrin_repeat"/>
</dbReference>
<organism evidence="7 8">
    <name type="scientific">Coilia grayii</name>
    <name type="common">Gray's grenadier anchovy</name>
    <dbReference type="NCBI Taxonomy" id="363190"/>
    <lineage>
        <taxon>Eukaryota</taxon>
        <taxon>Metazoa</taxon>
        <taxon>Chordata</taxon>
        <taxon>Craniata</taxon>
        <taxon>Vertebrata</taxon>
        <taxon>Euteleostomi</taxon>
        <taxon>Actinopterygii</taxon>
        <taxon>Neopterygii</taxon>
        <taxon>Teleostei</taxon>
        <taxon>Clupei</taxon>
        <taxon>Clupeiformes</taxon>
        <taxon>Clupeoidei</taxon>
        <taxon>Engraulidae</taxon>
        <taxon>Coilinae</taxon>
        <taxon>Coilia</taxon>
    </lineage>
</organism>
<feature type="compositionally biased region" description="Polar residues" evidence="5">
    <location>
        <begin position="2413"/>
        <end position="2429"/>
    </location>
</feature>
<evidence type="ECO:0000313" key="8">
    <source>
        <dbReference type="Proteomes" id="UP001591681"/>
    </source>
</evidence>
<dbReference type="GO" id="GO:0003779">
    <property type="term" value="F:actin binding"/>
    <property type="evidence" value="ECO:0007669"/>
    <property type="project" value="UniProtKB-KW"/>
</dbReference>
<keyword evidence="2 3" id="KW-0009">Actin-binding</keyword>
<dbReference type="FunFam" id="1.10.418.10:FF:000044">
    <property type="entry name" value="utrophin isoform X2"/>
    <property type="match status" value="1"/>
</dbReference>
<feature type="coiled-coil region" evidence="4">
    <location>
        <begin position="1073"/>
        <end position="1134"/>
    </location>
</feature>
<dbReference type="InterPro" id="IPR001715">
    <property type="entry name" value="CH_dom"/>
</dbReference>
<dbReference type="InterPro" id="IPR001589">
    <property type="entry name" value="Actinin_actin-bd_CS"/>
</dbReference>
<dbReference type="FunFam" id="1.10.418.10:FF:000032">
    <property type="entry name" value="utrophin isoform X1"/>
    <property type="match status" value="1"/>
</dbReference>
<feature type="coiled-coil region" evidence="4">
    <location>
        <begin position="659"/>
        <end position="715"/>
    </location>
</feature>
<feature type="compositionally biased region" description="Pro residues" evidence="5">
    <location>
        <begin position="2211"/>
        <end position="2226"/>
    </location>
</feature>
<dbReference type="PROSITE" id="PS00019">
    <property type="entry name" value="ACTININ_1"/>
    <property type="match status" value="1"/>
</dbReference>
<dbReference type="SUPFAM" id="SSF47576">
    <property type="entry name" value="Calponin-homology domain, CH-domain"/>
    <property type="match status" value="1"/>
</dbReference>
<evidence type="ECO:0000256" key="4">
    <source>
        <dbReference type="SAM" id="Coils"/>
    </source>
</evidence>
<dbReference type="InterPro" id="IPR036872">
    <property type="entry name" value="CH_dom_sf"/>
</dbReference>
<sequence>MNFLFSSTDEHDAVQKKTFTKWINAQFSKRGKSAIKDLFSDLRDGRKLLDLLEGLTGSTLTKERGFTRVHSLNNINRVLQVLHQNNVELVNIGGTDIADGNHKLTLGLIWSIILHWQVKDVMKDVMSSLHQTNSEKLLLSWVRNVTRGHDDVNVLNFTTSWSDGLAFNAIMHHFRPNVVSWDKVLGMTPVERLDHAFRVAKEQLAIERLLDPEDVAVQLPDKKSIIMYVTSLFAVLPNDITMDDIREVETLPRRFRLEAEEAPPTASPPQVAEEPEGAELEWYQMTLEEVLTWLLSAEDALQGQGDISNEVEEVKEQFHTHEAFMMELTAHQSSVGGVLQTGNQLIADGNLSEEEEGEIREQMSLLNTRWEHLRVSSMERQSRLHEVLMDLQQQQLQQLCDWLTQTEGCIRKMETEPIAPDLDSFHTQIEQHKLLQVDLEQEQVKVNSLTHMVVVVDENNGESVTAALEEQLQSLGERWAGVCRWCEDRWQHLQDVLQSWQQLLSDQSAFSNWLSERELALEDVQTSDFKDPAEVNANLRILATLKEEVAGQRAVLDRLMGARQDLGALMGGSPALVQLDTDSEELTQRWDNLLQRLEDCSEQVTEAVTVASMPKQQESVAMAAIAVAVTTSSSEQEVSDDPAPAKRLHLEMDTEMTRLLELLARLREWRAAAEALQTTGPADLTDQLQALEARLVEHEGQLADAEECVSRLEQEGVSVQDLRACVGSARSEWQDCEALLPGLRERVLWCAWVQNFSSELDLLNQELNVPEEWLRSTSTSTSTSTSELKSQMVACEAQVAGVSALSPRVQQLSAGTKGEVGVPDDITRGVDDLTARHEAVLQSLQDRQQHINTALASLEQGRVQAEVAMVTEESGSSVTEGVTESVTDGAGVQSVSDEMEARLAELRTNVRDVPTAEEAVQKAQALCLELEQRRPTGKGAKKWAELSGRARDELGMLQCILGSMKESQVRGAEVMAWLDEAEEVTSRDSIGVRDAEKLKEEMEQCKACAGRMGAVEASLKQLEENTSAVQKSAVPTLASWGQGRLEEAQSRWNTLSKQLLRHQESVCECQEKVANLQKDLSEMREWLQQVDEEFLMRDFEYKSPEELEAALEEMKRAEEDVLQKEVRVKILKDSINVLVSQTPPAGEELSAQLGTVLHNYHKLCDRFKSKCHTLEEVWSCWMELLHYLEVEEQWLASLQDKLTHSQNLPENADTVNQALEALEGVLRHPCDNRTQIRELAQTLIDGGILDELISEKLESFNTRYDQLSQQAVSQQMALEQQLLSLRDSESSLQTLQDTLTQLDHTLTSYLTDRIDAFQLPQEAQRIQAEMASHEATLEELKRRNVGNVPPPTPEGKLSRGGTVLEQMQRKLREISTKFQLFQKPANFEQRMLDCKRVLEGAREELHVLDLTDITPEHIHTHLTGCMRLYKVLSDVKMEVETVIKTGRQIVQKQQTDNPKGMDEQLTALKLLYNDLGAQVTEGKAELEKALVLSEGVQSDGAALQDWLSSTEEQLQQRNSTHMPADTHSEQAWANGILTECEQKKEELSALVEKSAALQAMVEQGEAALEERLFQLNEAWARTHSQAQDWLSALQAHQSEMEDFDEKLAHISTWLYQTQIRLDEAEKLPPPQREREVQCLLCELEGMCVRVGGVGERALLLVTARGPACSDTVQPKLTELTRDFNKVAQRIRAAQVCVDEECVEVLQQFESDLQACLSSLQDTHPTDEQKLEEQKVCVEELLRRGEEVLHMTPQDDRRQELRRRLLMLQQEVCVDKPVEMSEDSSSLSLPPAEEEEEEEEEDDDDGLAVAEERRVTEEEEEGDEEAELGPLPLPLPLPPSSYLLDVNKLLLAMADTELLLNSSQLNTGLYHNLSLQEDTLRSVKESLERLGEQVAVIHERQPDVMAEASPQEVMRVSDALSQLNTEWDRLNRTYALRKGCFDRAVEGWRQFHCDITELSQWLSHAEQLLDEREEPDTDPDQAKGHQEELEEGLATHLPVLDQLNQTGNDIMGQLSAAEGPLLDEKLQRLNQHFALVEQRIAGQQPRLLTADPALFSVMAEENVERMSPLDNDAKLKVRRQPSEEAGPRFDEHFQERISRLQDWIQETNHTLSLRGAAGVSPSEAEDLTYSMREKKRELEDILAFSISLQKQHQLHPQEKSKVERLAADWKALDLHLKEILLPPLSPWTQQVAQQPATVVPAAVQMVSVLGEAPPPPPPRPAHSPEPVAPGDLNQTATELADWLLLIDQMLKSNIVTVGDIEEIRTTISRLQVTKGDMEHRHPQLEKIFTLAQNIKNKTSNLDVRTSITEKLERVRSQWDGTQHSLESRLQQLDHMIVHSDQWETQRQELKALIGQNEARLHSLQQQSKEPLTSQISHSKMFLQDLSKGQVGVASFNELSHVLLREYSSDDTRAGSRSSTTNSAPPGSPSTTERETHTPSWTAS</sequence>
<keyword evidence="3" id="KW-1003">Cell membrane</keyword>
<dbReference type="FunFam" id="1.20.58.60:FF:000118">
    <property type="entry name" value="Dystrophin"/>
    <property type="match status" value="1"/>
</dbReference>
<dbReference type="InterPro" id="IPR018159">
    <property type="entry name" value="Spectrin/alpha-actinin"/>
</dbReference>
<keyword evidence="3" id="KW-0963">Cytoplasm</keyword>
<feature type="compositionally biased region" description="Acidic residues" evidence="5">
    <location>
        <begin position="1816"/>
        <end position="1826"/>
    </location>
</feature>
<dbReference type="Gene3D" id="1.10.418.10">
    <property type="entry name" value="Calponin-like domain"/>
    <property type="match status" value="2"/>
</dbReference>
<comment type="function">
    <text evidence="3">May play a role in anchoring the cytoskeleton to the plasma membrane.</text>
</comment>
<dbReference type="SUPFAM" id="SSF46966">
    <property type="entry name" value="Spectrin repeat"/>
    <property type="match status" value="11"/>
</dbReference>
<evidence type="ECO:0000256" key="2">
    <source>
        <dbReference type="ARBA" id="ARBA00023203"/>
    </source>
</evidence>
<dbReference type="PROSITE" id="PS50021">
    <property type="entry name" value="CH"/>
    <property type="match status" value="2"/>
</dbReference>
<dbReference type="SMART" id="SM00150">
    <property type="entry name" value="SPEC"/>
    <property type="match status" value="12"/>
</dbReference>
<proteinExistence type="predicted"/>
<dbReference type="InterPro" id="IPR035436">
    <property type="entry name" value="Dystrophin/utrophin"/>
</dbReference>
<comment type="subcellular location">
    <subcellularLocation>
        <location evidence="3">Cytoplasm</location>
        <location evidence="3">Cytoskeleton</location>
    </subcellularLocation>
</comment>
<dbReference type="GO" id="GO:0005856">
    <property type="term" value="C:cytoskeleton"/>
    <property type="evidence" value="ECO:0007669"/>
    <property type="project" value="UniProtKB-SubCell"/>
</dbReference>
<protein>
    <recommendedName>
        <fullName evidence="6">Calponin-homology (CH) domain-containing protein</fullName>
    </recommendedName>
</protein>
<evidence type="ECO:0000256" key="5">
    <source>
        <dbReference type="SAM" id="MobiDB-lite"/>
    </source>
</evidence>
<feature type="domain" description="Calponin-homology (CH)" evidence="6">
    <location>
        <begin position="132"/>
        <end position="237"/>
    </location>
</feature>
<evidence type="ECO:0000256" key="3">
    <source>
        <dbReference type="PIRNR" id="PIRNR002341"/>
    </source>
</evidence>
<feature type="region of interest" description="Disordered" evidence="5">
    <location>
        <begin position="2208"/>
        <end position="2231"/>
    </location>
</feature>
<dbReference type="Pfam" id="PF00307">
    <property type="entry name" value="CH"/>
    <property type="match status" value="2"/>
</dbReference>
<dbReference type="CDD" id="cd00176">
    <property type="entry name" value="SPEC"/>
    <property type="match status" value="3"/>
</dbReference>
<reference evidence="7 8" key="1">
    <citation type="submission" date="2024-09" db="EMBL/GenBank/DDBJ databases">
        <title>A chromosome-level genome assembly of Gray's grenadier anchovy, Coilia grayii.</title>
        <authorList>
            <person name="Fu Z."/>
        </authorList>
    </citation>
    <scope>NUCLEOTIDE SEQUENCE [LARGE SCALE GENOMIC DNA]</scope>
    <source>
        <strain evidence="7">G4</strain>
        <tissue evidence="7">Muscle</tissue>
    </source>
</reference>
<accession>A0ABD1J4X8</accession>
<dbReference type="PROSITE" id="PS00020">
    <property type="entry name" value="ACTININ_2"/>
    <property type="match status" value="1"/>
</dbReference>
<keyword evidence="3" id="KW-0472">Membrane</keyword>
<evidence type="ECO:0000313" key="7">
    <source>
        <dbReference type="EMBL" id="KAL2082234.1"/>
    </source>
</evidence>